<dbReference type="AlphaFoldDB" id="A0AAW5N219"/>
<gene>
    <name evidence="2" type="ORF">NW209_04515</name>
</gene>
<evidence type="ECO:0000256" key="1">
    <source>
        <dbReference type="SAM" id="SignalP"/>
    </source>
</evidence>
<keyword evidence="3" id="KW-1185">Reference proteome</keyword>
<dbReference type="Pfam" id="PF14125">
    <property type="entry name" value="DUF4292"/>
    <property type="match status" value="1"/>
</dbReference>
<feature type="chain" id="PRO_5043801003" evidence="1">
    <location>
        <begin position="20"/>
        <end position="277"/>
    </location>
</feature>
<dbReference type="Proteomes" id="UP001204579">
    <property type="component" value="Unassembled WGS sequence"/>
</dbReference>
<evidence type="ECO:0000313" key="2">
    <source>
        <dbReference type="EMBL" id="MCR8873287.1"/>
    </source>
</evidence>
<comment type="caution">
    <text evidence="2">The sequence shown here is derived from an EMBL/GenBank/DDBJ whole genome shotgun (WGS) entry which is preliminary data.</text>
</comment>
<dbReference type="PROSITE" id="PS51257">
    <property type="entry name" value="PROKAR_LIPOPROTEIN"/>
    <property type="match status" value="1"/>
</dbReference>
<accession>A0AAW5N219</accession>
<evidence type="ECO:0000313" key="3">
    <source>
        <dbReference type="Proteomes" id="UP001204579"/>
    </source>
</evidence>
<organism evidence="2 3">
    <name type="scientific">Phocaeicola barnesiae</name>
    <dbReference type="NCBI Taxonomy" id="376804"/>
    <lineage>
        <taxon>Bacteria</taxon>
        <taxon>Pseudomonadati</taxon>
        <taxon>Bacteroidota</taxon>
        <taxon>Bacteroidia</taxon>
        <taxon>Bacteroidales</taxon>
        <taxon>Bacteroidaceae</taxon>
        <taxon>Phocaeicola</taxon>
    </lineage>
</organism>
<reference evidence="2 3" key="1">
    <citation type="submission" date="2022-08" db="EMBL/GenBank/DDBJ databases">
        <authorList>
            <person name="Zeman M."/>
            <person name="Kubasova T."/>
        </authorList>
    </citation>
    <scope>NUCLEOTIDE SEQUENCE [LARGE SCALE GENOMIC DNA]</scope>
    <source>
        <strain evidence="2 3">ET62</strain>
    </source>
</reference>
<name>A0AAW5N219_9BACT</name>
<feature type="signal peptide" evidence="1">
    <location>
        <begin position="1"/>
        <end position="19"/>
    </location>
</feature>
<proteinExistence type="predicted"/>
<keyword evidence="1" id="KW-0732">Signal</keyword>
<dbReference type="EMBL" id="JANRHJ010000004">
    <property type="protein sequence ID" value="MCR8873287.1"/>
    <property type="molecule type" value="Genomic_DNA"/>
</dbReference>
<dbReference type="RefSeq" id="WP_022339893.1">
    <property type="nucleotide sequence ID" value="NZ_CALULB010000014.1"/>
</dbReference>
<protein>
    <submittedName>
        <fullName evidence="2">DUF4292 domain-containing protein</fullName>
    </submittedName>
</protein>
<dbReference type="InterPro" id="IPR025634">
    <property type="entry name" value="DUF4292"/>
</dbReference>
<sequence>MKRNLFFYLLAGFVALLVASCSSTRRMQKTPMIGGLTGTDYMEKVIEWAPRWQCVTGKVALNLNTGKSANKVSATLRIKRGDVIQLSVAPLLGIEVARMEITPEGILVVDRMNKRYVRESFGAISELAHVDLNFNMLQSLFLNELFLPRKTQLSVADASDFTVIQDGTLACLEPKSGRILSCRFWTTADQGLLEKTRIGVKGSAYGLDWAYSDFGALDGKNFPQHMLVNVLGIDKPISLDMKFSRLSVNSDWETRTELSSRYQRIELAELLKMLLKL</sequence>